<dbReference type="InterPro" id="IPR038538">
    <property type="entry name" value="MTERF_sf"/>
</dbReference>
<dbReference type="GO" id="GO:0003676">
    <property type="term" value="F:nucleic acid binding"/>
    <property type="evidence" value="ECO:0007669"/>
    <property type="project" value="InterPro"/>
</dbReference>
<name>A0A8D9H928_BRACM</name>
<dbReference type="Proteomes" id="UP000694005">
    <property type="component" value="Chromosome A02"/>
</dbReference>
<dbReference type="AlphaFoldDB" id="A0A8D9H928"/>
<dbReference type="EMBL" id="LS974618">
    <property type="protein sequence ID" value="CAG7895006.1"/>
    <property type="molecule type" value="Genomic_DNA"/>
</dbReference>
<evidence type="ECO:0000256" key="2">
    <source>
        <dbReference type="ARBA" id="ARBA00022472"/>
    </source>
</evidence>
<sequence length="125" mass="14149">MDMMFLGLDGDVTIKVQEFYRLCNPGECPSEICLLVKEKIEFDVNQMNWPLKDVALFPQLLGYSMEKRIVPRCNVIKALIAKGLLGSEPLRHIPVKQLVTELLAILRKVLGLSVSSERNICYVLS</sequence>
<dbReference type="PANTHER" id="PTHR13068:SF220">
    <property type="entry name" value="F8K4.20 PROTEIN-RELATED"/>
    <property type="match status" value="1"/>
</dbReference>
<comment type="similarity">
    <text evidence="1">Belongs to the mTERF family.</text>
</comment>
<keyword evidence="2" id="KW-0804">Transcription</keyword>
<protein>
    <submittedName>
        <fullName evidence="4">Uncharacterized protein</fullName>
    </submittedName>
</protein>
<evidence type="ECO:0000256" key="3">
    <source>
        <dbReference type="ARBA" id="ARBA00022946"/>
    </source>
</evidence>
<evidence type="ECO:0000313" key="5">
    <source>
        <dbReference type="Proteomes" id="UP000694005"/>
    </source>
</evidence>
<dbReference type="Gene3D" id="1.25.70.10">
    <property type="entry name" value="Transcription termination factor 3, mitochondrial"/>
    <property type="match status" value="1"/>
</dbReference>
<dbReference type="GO" id="GO:0005737">
    <property type="term" value="C:cytoplasm"/>
    <property type="evidence" value="ECO:0007669"/>
    <property type="project" value="UniProtKB-ARBA"/>
</dbReference>
<reference evidence="4 5" key="1">
    <citation type="submission" date="2021-07" db="EMBL/GenBank/DDBJ databases">
        <authorList>
            <consortium name="Genoscope - CEA"/>
            <person name="William W."/>
        </authorList>
    </citation>
    <scope>NUCLEOTIDE SEQUENCE [LARGE SCALE GENOMIC DNA]</scope>
</reference>
<keyword evidence="3" id="KW-0809">Transit peptide</keyword>
<dbReference type="GO" id="GO:0006353">
    <property type="term" value="P:DNA-templated transcription termination"/>
    <property type="evidence" value="ECO:0007669"/>
    <property type="project" value="UniProtKB-KW"/>
</dbReference>
<dbReference type="Pfam" id="PF02536">
    <property type="entry name" value="mTERF"/>
    <property type="match status" value="1"/>
</dbReference>
<dbReference type="InterPro" id="IPR003690">
    <property type="entry name" value="MTERF"/>
</dbReference>
<gene>
    <name evidence="4" type="ORF">BRAPAZ1V2_A02P39580.2</name>
</gene>
<dbReference type="Gramene" id="A02p39580.2_BraZ1">
    <property type="protein sequence ID" value="A02p39580.2_BraZ1.CDS"/>
    <property type="gene ID" value="A02g39580.2_BraZ1"/>
</dbReference>
<keyword evidence="2" id="KW-0805">Transcription regulation</keyword>
<evidence type="ECO:0000256" key="1">
    <source>
        <dbReference type="ARBA" id="ARBA00007692"/>
    </source>
</evidence>
<dbReference type="PANTHER" id="PTHR13068">
    <property type="entry name" value="CGI-12 PROTEIN-RELATED"/>
    <property type="match status" value="1"/>
</dbReference>
<accession>A0A8D9H928</accession>
<proteinExistence type="inferred from homology"/>
<evidence type="ECO:0000313" key="4">
    <source>
        <dbReference type="EMBL" id="CAG7895006.1"/>
    </source>
</evidence>
<organism evidence="4 5">
    <name type="scientific">Brassica campestris</name>
    <name type="common">Field mustard</name>
    <dbReference type="NCBI Taxonomy" id="3711"/>
    <lineage>
        <taxon>Eukaryota</taxon>
        <taxon>Viridiplantae</taxon>
        <taxon>Streptophyta</taxon>
        <taxon>Embryophyta</taxon>
        <taxon>Tracheophyta</taxon>
        <taxon>Spermatophyta</taxon>
        <taxon>Magnoliopsida</taxon>
        <taxon>eudicotyledons</taxon>
        <taxon>Gunneridae</taxon>
        <taxon>Pentapetalae</taxon>
        <taxon>rosids</taxon>
        <taxon>malvids</taxon>
        <taxon>Brassicales</taxon>
        <taxon>Brassicaceae</taxon>
        <taxon>Brassiceae</taxon>
        <taxon>Brassica</taxon>
    </lineage>
</organism>
<keyword evidence="2" id="KW-0806">Transcription termination</keyword>